<dbReference type="SUPFAM" id="SSF46689">
    <property type="entry name" value="Homeodomain-like"/>
    <property type="match status" value="1"/>
</dbReference>
<organism evidence="4 5">
    <name type="scientific">Chlorella vulgaris</name>
    <name type="common">Green alga</name>
    <dbReference type="NCBI Taxonomy" id="3077"/>
    <lineage>
        <taxon>Eukaryota</taxon>
        <taxon>Viridiplantae</taxon>
        <taxon>Chlorophyta</taxon>
        <taxon>core chlorophytes</taxon>
        <taxon>Trebouxiophyceae</taxon>
        <taxon>Chlorellales</taxon>
        <taxon>Chlorellaceae</taxon>
        <taxon>Chlorella clade</taxon>
        <taxon>Chlorella</taxon>
    </lineage>
</organism>
<evidence type="ECO:0000256" key="1">
    <source>
        <dbReference type="SAM" id="MobiDB-lite"/>
    </source>
</evidence>
<feature type="domain" description="Myb-like" evidence="2">
    <location>
        <begin position="433"/>
        <end position="492"/>
    </location>
</feature>
<gene>
    <name evidence="4" type="ORF">D9Q98_002287</name>
</gene>
<dbReference type="PROSITE" id="PS50090">
    <property type="entry name" value="MYB_LIKE"/>
    <property type="match status" value="1"/>
</dbReference>
<dbReference type="InterPro" id="IPR001005">
    <property type="entry name" value="SANT/Myb"/>
</dbReference>
<dbReference type="CDD" id="cd11660">
    <property type="entry name" value="SANT_TRF"/>
    <property type="match status" value="1"/>
</dbReference>
<protein>
    <submittedName>
        <fullName evidence="4">Uncharacterized protein</fullName>
    </submittedName>
</protein>
<evidence type="ECO:0000259" key="2">
    <source>
        <dbReference type="PROSITE" id="PS50090"/>
    </source>
</evidence>
<feature type="region of interest" description="Disordered" evidence="1">
    <location>
        <begin position="388"/>
        <end position="441"/>
    </location>
</feature>
<proteinExistence type="predicted"/>
<name>A0A9D4TW41_CHLVU</name>
<dbReference type="PANTHER" id="PTHR47122:SF8">
    <property type="entry name" value="MYB-LIKE DOMAIN-CONTAINING PROTEIN"/>
    <property type="match status" value="1"/>
</dbReference>
<keyword evidence="5" id="KW-1185">Reference proteome</keyword>
<dbReference type="EMBL" id="SIDB01000002">
    <property type="protein sequence ID" value="KAI3436233.1"/>
    <property type="molecule type" value="Genomic_DNA"/>
</dbReference>
<sequence>MNSLLEHHHAPQLPELMMIDDECSSDHASVDSWMVGLALCAGNSSPSAPVPIASRARAQRMSPGSDLVDSLESTQTMLGASLRQDAAAAAHQQLLVEQSAMRFVPVADKPAAGRQFATTLTQQLQQQQQQLWAEPSSLDDDLYHSGFGAVAASQPRATSPLFRPPQEAGWQFQASPQLASTYDSGSSFSAATWDVPPATLPLHAPPPPHQLHAGISSLDIPYGYVAEFGAQAPLPCLLRRAVSDNVLDHSVHQQHHYDTGLLASVAEGGVGEDSVGSQGSEGDTVGGYQHAQHASQQPLGLPVSHSAPNVSLLGLERSNSTVRSQLHAAAGSRGGHSAASPRKLSLKLKSQRSRQPAGPRASASAALAHASHRPARLAARRSVVLAAATSSDDDEEYAPASESDMSEAEVSGVAGEVRRSGGGSPALRHESSTGKKKHNPWSLNETEALVEGVRLLGPSKWAEIKKLTVSGICSLLTNRSAVDLKDKWRNLTRVARLSKAVLKSRSHKSTSDIPLELLLTVKELMELAKVEAE</sequence>
<feature type="region of interest" description="Disordered" evidence="1">
    <location>
        <begin position="323"/>
        <end position="374"/>
    </location>
</feature>
<feature type="compositionally biased region" description="Low complexity" evidence="1">
    <location>
        <begin position="353"/>
        <end position="369"/>
    </location>
</feature>
<evidence type="ECO:0000313" key="5">
    <source>
        <dbReference type="Proteomes" id="UP001055712"/>
    </source>
</evidence>
<feature type="compositionally biased region" description="Low complexity" evidence="1">
    <location>
        <begin position="327"/>
        <end position="340"/>
    </location>
</feature>
<evidence type="ECO:0000259" key="3">
    <source>
        <dbReference type="PROSITE" id="PS51294"/>
    </source>
</evidence>
<evidence type="ECO:0000313" key="4">
    <source>
        <dbReference type="EMBL" id="KAI3436233.1"/>
    </source>
</evidence>
<dbReference type="InterPro" id="IPR017930">
    <property type="entry name" value="Myb_dom"/>
</dbReference>
<dbReference type="OrthoDB" id="608866at2759"/>
<dbReference type="PANTHER" id="PTHR47122">
    <property type="entry name" value="MYB-LIKE DNA-BINDING DOMAIN CONTAINING PROTEIN, EXPRESSED"/>
    <property type="match status" value="1"/>
</dbReference>
<feature type="domain" description="HTH myb-type" evidence="3">
    <location>
        <begin position="433"/>
        <end position="496"/>
    </location>
</feature>
<dbReference type="Gene3D" id="1.10.246.220">
    <property type="match status" value="1"/>
</dbReference>
<feature type="region of interest" description="Disordered" evidence="1">
    <location>
        <begin position="269"/>
        <end position="305"/>
    </location>
</feature>
<reference evidence="4" key="1">
    <citation type="journal article" date="2019" name="Plant J.">
        <title>Chlorella vulgaris genome assembly and annotation reveals the molecular basis for metabolic acclimation to high light conditions.</title>
        <authorList>
            <person name="Cecchin M."/>
            <person name="Marcolungo L."/>
            <person name="Rossato M."/>
            <person name="Girolomoni L."/>
            <person name="Cosentino E."/>
            <person name="Cuine S."/>
            <person name="Li-Beisson Y."/>
            <person name="Delledonne M."/>
            <person name="Ballottari M."/>
        </authorList>
    </citation>
    <scope>NUCLEOTIDE SEQUENCE</scope>
    <source>
        <strain evidence="4">211/11P</strain>
    </source>
</reference>
<accession>A0A9D4TW41</accession>
<dbReference type="SMART" id="SM00717">
    <property type="entry name" value="SANT"/>
    <property type="match status" value="1"/>
</dbReference>
<dbReference type="Pfam" id="PF00249">
    <property type="entry name" value="Myb_DNA-binding"/>
    <property type="match status" value="1"/>
</dbReference>
<dbReference type="Proteomes" id="UP001055712">
    <property type="component" value="Unassembled WGS sequence"/>
</dbReference>
<dbReference type="PROSITE" id="PS51294">
    <property type="entry name" value="HTH_MYB"/>
    <property type="match status" value="1"/>
</dbReference>
<comment type="caution">
    <text evidence="4">The sequence shown here is derived from an EMBL/GenBank/DDBJ whole genome shotgun (WGS) entry which is preliminary data.</text>
</comment>
<dbReference type="AlphaFoldDB" id="A0A9D4TW41"/>
<dbReference type="InterPro" id="IPR009057">
    <property type="entry name" value="Homeodomain-like_sf"/>
</dbReference>
<reference evidence="4" key="2">
    <citation type="submission" date="2020-11" db="EMBL/GenBank/DDBJ databases">
        <authorList>
            <person name="Cecchin M."/>
            <person name="Marcolungo L."/>
            <person name="Rossato M."/>
            <person name="Girolomoni L."/>
            <person name="Cosentino E."/>
            <person name="Cuine S."/>
            <person name="Li-Beisson Y."/>
            <person name="Delledonne M."/>
            <person name="Ballottari M."/>
        </authorList>
    </citation>
    <scope>NUCLEOTIDE SEQUENCE</scope>
    <source>
        <strain evidence="4">211/11P</strain>
        <tissue evidence="4">Whole cell</tissue>
    </source>
</reference>